<dbReference type="Proteomes" id="UP000694621">
    <property type="component" value="Unplaced"/>
</dbReference>
<organism evidence="2 3">
    <name type="scientific">Astyanax mexicanus</name>
    <name type="common">Blind cave fish</name>
    <name type="synonym">Astyanax fasciatus mexicanus</name>
    <dbReference type="NCBI Taxonomy" id="7994"/>
    <lineage>
        <taxon>Eukaryota</taxon>
        <taxon>Metazoa</taxon>
        <taxon>Chordata</taxon>
        <taxon>Craniata</taxon>
        <taxon>Vertebrata</taxon>
        <taxon>Euteleostomi</taxon>
        <taxon>Actinopterygii</taxon>
        <taxon>Neopterygii</taxon>
        <taxon>Teleostei</taxon>
        <taxon>Ostariophysi</taxon>
        <taxon>Characiformes</taxon>
        <taxon>Characoidei</taxon>
        <taxon>Acestrorhamphidae</taxon>
        <taxon>Acestrorhamphinae</taxon>
        <taxon>Astyanax</taxon>
    </lineage>
</organism>
<evidence type="ECO:0000313" key="3">
    <source>
        <dbReference type="Proteomes" id="UP000694621"/>
    </source>
</evidence>
<feature type="region of interest" description="Disordered" evidence="1">
    <location>
        <begin position="38"/>
        <end position="59"/>
    </location>
</feature>
<name>A0A8B9KLC8_ASTMX</name>
<dbReference type="AlphaFoldDB" id="A0A8B9KLC8"/>
<sequence length="99" mass="11098">VHHHQHREEIIVADVVAARLGRVTHKVFLLVPPHLLRRNHEHHDPEKEDDREPHTTEGSGVLVDPAQEALEEGPVHISNGCWNTLAEKSGILDLLVSVL</sequence>
<accession>A0A8B9KLC8</accession>
<feature type="compositionally biased region" description="Basic and acidic residues" evidence="1">
    <location>
        <begin position="41"/>
        <end position="55"/>
    </location>
</feature>
<proteinExistence type="predicted"/>
<evidence type="ECO:0000256" key="1">
    <source>
        <dbReference type="SAM" id="MobiDB-lite"/>
    </source>
</evidence>
<dbReference type="Ensembl" id="ENSAMXT00005041788.1">
    <property type="protein sequence ID" value="ENSAMXP00005038349.1"/>
    <property type="gene ID" value="ENSAMXG00005018184.1"/>
</dbReference>
<protein>
    <submittedName>
        <fullName evidence="2">Uncharacterized protein</fullName>
    </submittedName>
</protein>
<reference evidence="2" key="1">
    <citation type="submission" date="2025-08" db="UniProtKB">
        <authorList>
            <consortium name="Ensembl"/>
        </authorList>
    </citation>
    <scope>IDENTIFICATION</scope>
</reference>
<evidence type="ECO:0000313" key="2">
    <source>
        <dbReference type="Ensembl" id="ENSAMXP00005038349.1"/>
    </source>
</evidence>